<protein>
    <submittedName>
        <fullName evidence="1">Glycosyltransferase family 4 protein</fullName>
    </submittedName>
</protein>
<comment type="caution">
    <text evidence="1">The sequence shown here is derived from an EMBL/GenBank/DDBJ whole genome shotgun (WGS) entry which is preliminary data.</text>
</comment>
<sequence length="386" mass="43709">MAPPYRVHWRGPIQRKGGLGNSSREYVKALRRQGVPVTTASFREAARNPSGKREPKRVLIYHYPPHTLQVIRERRRYDRIILNTVWETTQIPRSWKTAINQYNGVFVPTRHNYRALRKSGVRVPIHIVPHGVDTKAFSPSNPPYRLPSAAGKFVFVSVFGFQHRKNPEALLRAYWEAFSHKDRVLLVIKTNGYSARENGAWIRRRIERYRASLRIPHRPAPYVVLTGYMGSKALKGLYTLGDVFVLPTRGEGVGMPYMEAMASGIPVIATSWGGQMDFLTSANSFLVPYRLQSPSSSMKKRSAISKSFRSLFAGPGQQWAEVDLAGLKAQLRKAYLHPGLCRSKGKRARQDALRLSWGHAGREMRKALEKVMAEGRASGFRKKDGS</sequence>
<dbReference type="PANTHER" id="PTHR46656">
    <property type="entry name" value="PUTATIVE-RELATED"/>
    <property type="match status" value="1"/>
</dbReference>
<dbReference type="SUPFAM" id="SSF53756">
    <property type="entry name" value="UDP-Glycosyltransferase/glycogen phosphorylase"/>
    <property type="match status" value="1"/>
</dbReference>
<dbReference type="Gene3D" id="3.40.50.2000">
    <property type="entry name" value="Glycogen Phosphorylase B"/>
    <property type="match status" value="1"/>
</dbReference>
<evidence type="ECO:0000313" key="2">
    <source>
        <dbReference type="Proteomes" id="UP000547209"/>
    </source>
</evidence>
<dbReference type="AlphaFoldDB" id="A0A7X0VFC7"/>
<dbReference type="Pfam" id="PF13692">
    <property type="entry name" value="Glyco_trans_1_4"/>
    <property type="match status" value="1"/>
</dbReference>
<evidence type="ECO:0000313" key="1">
    <source>
        <dbReference type="EMBL" id="MBB6671920.1"/>
    </source>
</evidence>
<proteinExistence type="predicted"/>
<dbReference type="RefSeq" id="WP_185143396.1">
    <property type="nucleotide sequence ID" value="NZ_JACJVP010000024.1"/>
</dbReference>
<organism evidence="1 2">
    <name type="scientific">Cohnella nanjingensis</name>
    <dbReference type="NCBI Taxonomy" id="1387779"/>
    <lineage>
        <taxon>Bacteria</taxon>
        <taxon>Bacillati</taxon>
        <taxon>Bacillota</taxon>
        <taxon>Bacilli</taxon>
        <taxon>Bacillales</taxon>
        <taxon>Paenibacillaceae</taxon>
        <taxon>Cohnella</taxon>
    </lineage>
</organism>
<dbReference type="GO" id="GO:0016740">
    <property type="term" value="F:transferase activity"/>
    <property type="evidence" value="ECO:0007669"/>
    <property type="project" value="UniProtKB-KW"/>
</dbReference>
<dbReference type="Proteomes" id="UP000547209">
    <property type="component" value="Unassembled WGS sequence"/>
</dbReference>
<dbReference type="CDD" id="cd03801">
    <property type="entry name" value="GT4_PimA-like"/>
    <property type="match status" value="1"/>
</dbReference>
<dbReference type="EMBL" id="JACJVP010000024">
    <property type="protein sequence ID" value="MBB6671920.1"/>
    <property type="molecule type" value="Genomic_DNA"/>
</dbReference>
<keyword evidence="1" id="KW-0808">Transferase</keyword>
<dbReference type="PANTHER" id="PTHR46656:SF3">
    <property type="entry name" value="PUTATIVE-RELATED"/>
    <property type="match status" value="1"/>
</dbReference>
<gene>
    <name evidence="1" type="ORF">H7C19_14615</name>
</gene>
<reference evidence="1 2" key="1">
    <citation type="submission" date="2020-08" db="EMBL/GenBank/DDBJ databases">
        <title>Cohnella phylogeny.</title>
        <authorList>
            <person name="Dunlap C."/>
        </authorList>
    </citation>
    <scope>NUCLEOTIDE SEQUENCE [LARGE SCALE GENOMIC DNA]</scope>
    <source>
        <strain evidence="1 2">DSM 28246</strain>
    </source>
</reference>
<accession>A0A7X0VFC7</accession>
<name>A0A7X0VFC7_9BACL</name>
<keyword evidence="2" id="KW-1185">Reference proteome</keyword>